<dbReference type="EMBL" id="BART01021646">
    <property type="protein sequence ID" value="GAH02735.1"/>
    <property type="molecule type" value="Genomic_DNA"/>
</dbReference>
<sequence>GLDDDLNITITFDIINQGVYAIYDVYLDVIIYTVTTANSVVLPEYYWQ</sequence>
<accession>X1D398</accession>
<comment type="caution">
    <text evidence="1">The sequence shown here is derived from an EMBL/GenBank/DDBJ whole genome shotgun (WGS) entry which is preliminary data.</text>
</comment>
<protein>
    <submittedName>
        <fullName evidence="1">Uncharacterized protein</fullName>
    </submittedName>
</protein>
<reference evidence="1" key="1">
    <citation type="journal article" date="2014" name="Front. Microbiol.">
        <title>High frequency of phylogenetically diverse reductive dehalogenase-homologous genes in deep subseafloor sedimentary metagenomes.</title>
        <authorList>
            <person name="Kawai M."/>
            <person name="Futagami T."/>
            <person name="Toyoda A."/>
            <person name="Takaki Y."/>
            <person name="Nishi S."/>
            <person name="Hori S."/>
            <person name="Arai W."/>
            <person name="Tsubouchi T."/>
            <person name="Morono Y."/>
            <person name="Uchiyama I."/>
            <person name="Ito T."/>
            <person name="Fujiyama A."/>
            <person name="Inagaki F."/>
            <person name="Takami H."/>
        </authorList>
    </citation>
    <scope>NUCLEOTIDE SEQUENCE</scope>
    <source>
        <strain evidence="1">Expedition CK06-06</strain>
    </source>
</reference>
<proteinExistence type="predicted"/>
<dbReference type="AlphaFoldDB" id="X1D398"/>
<name>X1D398_9ZZZZ</name>
<feature type="non-terminal residue" evidence="1">
    <location>
        <position position="1"/>
    </location>
</feature>
<organism evidence="1">
    <name type="scientific">marine sediment metagenome</name>
    <dbReference type="NCBI Taxonomy" id="412755"/>
    <lineage>
        <taxon>unclassified sequences</taxon>
        <taxon>metagenomes</taxon>
        <taxon>ecological metagenomes</taxon>
    </lineage>
</organism>
<evidence type="ECO:0000313" key="1">
    <source>
        <dbReference type="EMBL" id="GAH02735.1"/>
    </source>
</evidence>
<gene>
    <name evidence="1" type="ORF">S01H4_39861</name>
</gene>